<accession>A0ABV7UH19</accession>
<feature type="region of interest" description="Disordered" evidence="1">
    <location>
        <begin position="99"/>
        <end position="122"/>
    </location>
</feature>
<evidence type="ECO:0008006" key="4">
    <source>
        <dbReference type="Google" id="ProtNLM"/>
    </source>
</evidence>
<gene>
    <name evidence="2" type="ORF">ACFONL_11615</name>
</gene>
<comment type="caution">
    <text evidence="2">The sequence shown here is derived from an EMBL/GenBank/DDBJ whole genome shotgun (WGS) entry which is preliminary data.</text>
</comment>
<dbReference type="EMBL" id="JBHRYC010000056">
    <property type="protein sequence ID" value="MFC3638011.1"/>
    <property type="molecule type" value="Genomic_DNA"/>
</dbReference>
<feature type="compositionally biased region" description="Low complexity" evidence="1">
    <location>
        <begin position="101"/>
        <end position="113"/>
    </location>
</feature>
<reference evidence="3" key="1">
    <citation type="journal article" date="2019" name="Int. J. Syst. Evol. Microbiol.">
        <title>The Global Catalogue of Microorganisms (GCM) 10K type strain sequencing project: providing services to taxonomists for standard genome sequencing and annotation.</title>
        <authorList>
            <consortium name="The Broad Institute Genomics Platform"/>
            <consortium name="The Broad Institute Genome Sequencing Center for Infectious Disease"/>
            <person name="Wu L."/>
            <person name="Ma J."/>
        </authorList>
    </citation>
    <scope>NUCLEOTIDE SEQUENCE [LARGE SCALE GENOMIC DNA]</scope>
    <source>
        <strain evidence="3">KCTC 42282</strain>
    </source>
</reference>
<evidence type="ECO:0000313" key="2">
    <source>
        <dbReference type="EMBL" id="MFC3638011.1"/>
    </source>
</evidence>
<organism evidence="2 3">
    <name type="scientific">Camelimonas fluminis</name>
    <dbReference type="NCBI Taxonomy" id="1576911"/>
    <lineage>
        <taxon>Bacteria</taxon>
        <taxon>Pseudomonadati</taxon>
        <taxon>Pseudomonadota</taxon>
        <taxon>Alphaproteobacteria</taxon>
        <taxon>Hyphomicrobiales</taxon>
        <taxon>Chelatococcaceae</taxon>
        <taxon>Camelimonas</taxon>
    </lineage>
</organism>
<dbReference type="RefSeq" id="WP_191321393.1">
    <property type="nucleotide sequence ID" value="NZ_BNCG01000074.1"/>
</dbReference>
<sequence>MITKPVLDPFEMWRQIINKIEAGTSAIAKNTPNSEQFARASQQFTQVSAGMQQSFGKALDNYFKAVRVPGLADFVALEEQMQRLEAKVDDLLAAVNKPAETTKPATGAGASATTPPPTNKGA</sequence>
<dbReference type="Proteomes" id="UP001595704">
    <property type="component" value="Unassembled WGS sequence"/>
</dbReference>
<keyword evidence="3" id="KW-1185">Reference proteome</keyword>
<evidence type="ECO:0000256" key="1">
    <source>
        <dbReference type="SAM" id="MobiDB-lite"/>
    </source>
</evidence>
<evidence type="ECO:0000313" key="3">
    <source>
        <dbReference type="Proteomes" id="UP001595704"/>
    </source>
</evidence>
<proteinExistence type="predicted"/>
<protein>
    <recommendedName>
        <fullName evidence="4">Poly(3-hydroxyalkanoate) polymerase subunit PhaE</fullName>
    </recommendedName>
</protein>
<name>A0ABV7UH19_9HYPH</name>